<proteinExistence type="predicted"/>
<protein>
    <recommendedName>
        <fullName evidence="3">PAAR repeat-containing protein</fullName>
    </recommendedName>
</protein>
<dbReference type="Pfam" id="PF05488">
    <property type="entry name" value="PAAR_motif"/>
    <property type="match status" value="1"/>
</dbReference>
<evidence type="ECO:0000313" key="1">
    <source>
        <dbReference type="EMBL" id="POF89460.1"/>
    </source>
</evidence>
<accession>A0A2S3WEW5</accession>
<evidence type="ECO:0000313" key="2">
    <source>
        <dbReference type="Proteomes" id="UP000237194"/>
    </source>
</evidence>
<name>A0A2S3WEW5_PSEPU</name>
<organism evidence="1 2">
    <name type="scientific">Pseudomonas putida</name>
    <name type="common">Arthrobacter siderocapsulatus</name>
    <dbReference type="NCBI Taxonomy" id="303"/>
    <lineage>
        <taxon>Bacteria</taxon>
        <taxon>Pseudomonadati</taxon>
        <taxon>Pseudomonadota</taxon>
        <taxon>Gammaproteobacteria</taxon>
        <taxon>Pseudomonadales</taxon>
        <taxon>Pseudomonadaceae</taxon>
        <taxon>Pseudomonas</taxon>
    </lineage>
</organism>
<reference evidence="1 2" key="2">
    <citation type="submission" date="2018-03" db="EMBL/GenBank/DDBJ databases">
        <title>Draft genome of Pseudomonas putida strain KT-27.</title>
        <authorList>
            <person name="Yoshizawa S."/>
            <person name="Khan N.H."/>
            <person name="Nishimura M."/>
            <person name="Chiura H.X."/>
            <person name="Ogura Y."/>
            <person name="Hayashi T."/>
            <person name="Kogure K."/>
        </authorList>
    </citation>
    <scope>NUCLEOTIDE SEQUENCE [LARGE SCALE GENOMIC DNA]</scope>
    <source>
        <strain evidence="1 2">KT-27</strain>
    </source>
</reference>
<dbReference type="Proteomes" id="UP000237194">
    <property type="component" value="Unassembled WGS sequence"/>
</dbReference>
<dbReference type="InterPro" id="IPR008727">
    <property type="entry name" value="PAAR_motif"/>
</dbReference>
<dbReference type="AlphaFoldDB" id="A0A2S3WEW5"/>
<dbReference type="RefSeq" id="WP_103437512.1">
    <property type="nucleotide sequence ID" value="NZ_MIND01000018.1"/>
</dbReference>
<dbReference type="EMBL" id="MIND01000018">
    <property type="protein sequence ID" value="POF89460.1"/>
    <property type="molecule type" value="Genomic_DNA"/>
</dbReference>
<reference evidence="1 2" key="1">
    <citation type="submission" date="2016-08" db="EMBL/GenBank/DDBJ databases">
        <authorList>
            <person name="Seilhamer J.J."/>
        </authorList>
    </citation>
    <scope>NUCLEOTIDE SEQUENCE [LARGE SCALE GENOMIC DNA]</scope>
    <source>
        <strain evidence="1 2">KT-27</strain>
    </source>
</reference>
<evidence type="ECO:0008006" key="3">
    <source>
        <dbReference type="Google" id="ProtNLM"/>
    </source>
</evidence>
<sequence>MKPIVLIGHKHNCPIHGTGEVVSGTSATMVGGREVACVGDRISCGAVIASGSPSYAIAGKAVARLGDTTDHGGTLIEGDSGWLVG</sequence>
<gene>
    <name evidence="1" type="ORF">BGP80_16430</name>
</gene>
<comment type="caution">
    <text evidence="1">The sequence shown here is derived from an EMBL/GenBank/DDBJ whole genome shotgun (WGS) entry which is preliminary data.</text>
</comment>
<dbReference type="CDD" id="cd14743">
    <property type="entry name" value="PAAR_CT_1"/>
    <property type="match status" value="1"/>
</dbReference>
<dbReference type="Gene3D" id="2.60.200.60">
    <property type="match status" value="2"/>
</dbReference>